<dbReference type="Gramene" id="RZC50084">
    <property type="protein sequence ID" value="RZC50084"/>
    <property type="gene ID" value="C5167_018504"/>
</dbReference>
<dbReference type="AlphaFoldDB" id="A0A4Y7IMG1"/>
<reference evidence="7 8" key="1">
    <citation type="journal article" date="2018" name="Science">
        <title>The opium poppy genome and morphinan production.</title>
        <authorList>
            <person name="Guo L."/>
            <person name="Winzer T."/>
            <person name="Yang X."/>
            <person name="Li Y."/>
            <person name="Ning Z."/>
            <person name="He Z."/>
            <person name="Teodor R."/>
            <person name="Lu Y."/>
            <person name="Bowser T.A."/>
            <person name="Graham I.A."/>
            <person name="Ye K."/>
        </authorList>
    </citation>
    <scope>NUCLEOTIDE SEQUENCE [LARGE SCALE GENOMIC DNA]</scope>
    <source>
        <strain evidence="8">cv. HN1</strain>
        <tissue evidence="7">Leaves</tissue>
    </source>
</reference>
<dbReference type="OrthoDB" id="59415at2759"/>
<comment type="function">
    <text evidence="1">May function as somatic storage protein during early seedling development.</text>
</comment>
<evidence type="ECO:0000256" key="1">
    <source>
        <dbReference type="ARBA" id="ARBA00002410"/>
    </source>
</evidence>
<dbReference type="CDD" id="cd07535">
    <property type="entry name" value="HAD_VSP"/>
    <property type="match status" value="1"/>
</dbReference>
<protein>
    <recommendedName>
        <fullName evidence="9">Acid phosphatase</fullName>
    </recommendedName>
</protein>
<dbReference type="PANTHER" id="PTHR31284:SF19">
    <property type="entry name" value="VEGETATIVE STORAGE PROTEIN 1-RELATED"/>
    <property type="match status" value="1"/>
</dbReference>
<comment type="similarity">
    <text evidence="5">Belongs to the APS1/VSP family.</text>
</comment>
<dbReference type="Proteomes" id="UP000316621">
    <property type="component" value="Chromosome 2"/>
</dbReference>
<dbReference type="Gene3D" id="3.40.50.1000">
    <property type="entry name" value="HAD superfamily/HAD-like"/>
    <property type="match status" value="1"/>
</dbReference>
<evidence type="ECO:0000256" key="6">
    <source>
        <dbReference type="SAM" id="SignalP"/>
    </source>
</evidence>
<name>A0A4Y7IMG1_PAPSO</name>
<dbReference type="PANTHER" id="PTHR31284">
    <property type="entry name" value="ACID PHOSPHATASE-LIKE PROTEIN"/>
    <property type="match status" value="1"/>
</dbReference>
<dbReference type="NCBIfam" id="TIGR01675">
    <property type="entry name" value="plant-AP"/>
    <property type="match status" value="1"/>
</dbReference>
<keyword evidence="4" id="KW-0325">Glycoprotein</keyword>
<dbReference type="OMA" id="MVPANCE"/>
<evidence type="ECO:0000256" key="2">
    <source>
        <dbReference type="ARBA" id="ARBA00022729"/>
    </source>
</evidence>
<dbReference type="GO" id="GO:0003993">
    <property type="term" value="F:acid phosphatase activity"/>
    <property type="evidence" value="ECO:0007669"/>
    <property type="project" value="InterPro"/>
</dbReference>
<dbReference type="InterPro" id="IPR014403">
    <property type="entry name" value="APS1/VSP"/>
</dbReference>
<feature type="chain" id="PRO_5021371900" description="Acid phosphatase" evidence="6">
    <location>
        <begin position="22"/>
        <end position="264"/>
    </location>
</feature>
<dbReference type="InterPro" id="IPR036412">
    <property type="entry name" value="HAD-like_sf"/>
</dbReference>
<keyword evidence="3" id="KW-0758">Storage protein</keyword>
<evidence type="ECO:0008006" key="9">
    <source>
        <dbReference type="Google" id="ProtNLM"/>
    </source>
</evidence>
<accession>A0A4Y7IMG1</accession>
<dbReference type="SUPFAM" id="SSF56784">
    <property type="entry name" value="HAD-like"/>
    <property type="match status" value="1"/>
</dbReference>
<keyword evidence="8" id="KW-1185">Reference proteome</keyword>
<sequence length="264" mass="29627">MERSSPFLLLATIFSALYCHASSIEHGGLPLPIHPIRPKSGSGGKLLEGISCNSWRLAVETNNLRNWKTVPAECGDYVGHYLLGQYYRQDSSYVTLEAAKYGESINRTGDGKDIWVFDIDETTLSNAPYYAAHGFGVQPYNETSFNAWVDTGKAPALPESLVLYNRLLSLGFKVVFLTGRGEMRREVTRKNLRAAGYRNWEKLLLRQPSDVHKPAVVFKSEQRAKLVKQGYRIQGNIGDQWSDILGTDIGSRTFKLPDPVYYVS</sequence>
<evidence type="ECO:0000313" key="8">
    <source>
        <dbReference type="Proteomes" id="UP000316621"/>
    </source>
</evidence>
<evidence type="ECO:0000256" key="4">
    <source>
        <dbReference type="ARBA" id="ARBA00023180"/>
    </source>
</evidence>
<feature type="signal peptide" evidence="6">
    <location>
        <begin position="1"/>
        <end position="21"/>
    </location>
</feature>
<dbReference type="InterPro" id="IPR023214">
    <property type="entry name" value="HAD_sf"/>
</dbReference>
<organism evidence="7 8">
    <name type="scientific">Papaver somniferum</name>
    <name type="common">Opium poppy</name>
    <dbReference type="NCBI Taxonomy" id="3469"/>
    <lineage>
        <taxon>Eukaryota</taxon>
        <taxon>Viridiplantae</taxon>
        <taxon>Streptophyta</taxon>
        <taxon>Embryophyta</taxon>
        <taxon>Tracheophyta</taxon>
        <taxon>Spermatophyta</taxon>
        <taxon>Magnoliopsida</taxon>
        <taxon>Ranunculales</taxon>
        <taxon>Papaveraceae</taxon>
        <taxon>Papaveroideae</taxon>
        <taxon>Papaver</taxon>
    </lineage>
</organism>
<keyword evidence="2 6" id="KW-0732">Signal</keyword>
<evidence type="ECO:0000256" key="3">
    <source>
        <dbReference type="ARBA" id="ARBA00022761"/>
    </source>
</evidence>
<dbReference type="GO" id="GO:0045735">
    <property type="term" value="F:nutrient reservoir activity"/>
    <property type="evidence" value="ECO:0007669"/>
    <property type="project" value="UniProtKB-KW"/>
</dbReference>
<dbReference type="EMBL" id="CM010716">
    <property type="protein sequence ID" value="RZC50084.1"/>
    <property type="molecule type" value="Genomic_DNA"/>
</dbReference>
<evidence type="ECO:0000256" key="5">
    <source>
        <dbReference type="PIRNR" id="PIRNR002674"/>
    </source>
</evidence>
<gene>
    <name evidence="7" type="ORF">C5167_018504</name>
</gene>
<dbReference type="InterPro" id="IPR010028">
    <property type="entry name" value="Acid_phosphatase_pln"/>
</dbReference>
<evidence type="ECO:0000313" key="7">
    <source>
        <dbReference type="EMBL" id="RZC50084.1"/>
    </source>
</evidence>
<dbReference type="Pfam" id="PF03767">
    <property type="entry name" value="Acid_phosphat_B"/>
    <property type="match status" value="1"/>
</dbReference>
<dbReference type="PIRSF" id="PIRSF002674">
    <property type="entry name" value="VSP"/>
    <property type="match status" value="1"/>
</dbReference>
<proteinExistence type="inferred from homology"/>
<dbReference type="InterPro" id="IPR005519">
    <property type="entry name" value="Acid_phosphat_B-like"/>
</dbReference>